<dbReference type="PANTHER" id="PTHR42928:SF5">
    <property type="entry name" value="BLR1237 PROTEIN"/>
    <property type="match status" value="1"/>
</dbReference>
<sequence length="348" mass="35976">MESRAAPGRGQACAAPGCAAASAQRCGGAAMRIGRRAILGTVLAAPALAATDYPTRPVRLVVGYPAGGSTDLVARLLAERLFKAWGQPVTVENRGGAAGTLGADLVAKAAPDGYTLLVGASAEMAIARAVMRAIPYQPEDFAPVALLTEQPFLVLVNAAQPVGSLAELVALARQRPGMLNYASHGTGTANHLLSELLRVETGIAITHIPYRGGGPAMTDLMSGQVQMLLDVIPSALPHLLSGRIRALALCRTTRSATLAGVPTTAEAGFPFLAGSTWSTLVAPARTPEPVLARIGETVQAAVREVLTDAFRERGLEPLGGDAAAARAFIAAEQTKWQRIASRTGVQPE</sequence>
<name>A0A4R5QJV5_9PROT</name>
<dbReference type="AlphaFoldDB" id="A0A4R5QJV5"/>
<dbReference type="PANTHER" id="PTHR42928">
    <property type="entry name" value="TRICARBOXYLATE-BINDING PROTEIN"/>
    <property type="match status" value="1"/>
</dbReference>
<dbReference type="Gene3D" id="3.40.190.10">
    <property type="entry name" value="Periplasmic binding protein-like II"/>
    <property type="match status" value="1"/>
</dbReference>
<proteinExistence type="inferred from homology"/>
<dbReference type="OrthoDB" id="9780943at2"/>
<organism evidence="2 3">
    <name type="scientific">Dankookia rubra</name>
    <dbReference type="NCBI Taxonomy" id="1442381"/>
    <lineage>
        <taxon>Bacteria</taxon>
        <taxon>Pseudomonadati</taxon>
        <taxon>Pseudomonadota</taxon>
        <taxon>Alphaproteobacteria</taxon>
        <taxon>Acetobacterales</taxon>
        <taxon>Roseomonadaceae</taxon>
        <taxon>Dankookia</taxon>
    </lineage>
</organism>
<dbReference type="InterPro" id="IPR042100">
    <property type="entry name" value="Bug_dom1"/>
</dbReference>
<evidence type="ECO:0000256" key="1">
    <source>
        <dbReference type="ARBA" id="ARBA00006987"/>
    </source>
</evidence>
<protein>
    <submittedName>
        <fullName evidence="2">Tripartite tricarboxylate transporter substrate binding protein</fullName>
    </submittedName>
</protein>
<dbReference type="PIRSF" id="PIRSF017082">
    <property type="entry name" value="YflP"/>
    <property type="match status" value="1"/>
</dbReference>
<dbReference type="Pfam" id="PF03401">
    <property type="entry name" value="TctC"/>
    <property type="match status" value="1"/>
</dbReference>
<dbReference type="InterPro" id="IPR005064">
    <property type="entry name" value="BUG"/>
</dbReference>
<dbReference type="SUPFAM" id="SSF53850">
    <property type="entry name" value="Periplasmic binding protein-like II"/>
    <property type="match status" value="1"/>
</dbReference>
<comment type="caution">
    <text evidence="2">The sequence shown here is derived from an EMBL/GenBank/DDBJ whole genome shotgun (WGS) entry which is preliminary data.</text>
</comment>
<dbReference type="EMBL" id="SMSJ01000007">
    <property type="protein sequence ID" value="TDH63099.1"/>
    <property type="molecule type" value="Genomic_DNA"/>
</dbReference>
<evidence type="ECO:0000313" key="3">
    <source>
        <dbReference type="Proteomes" id="UP000295096"/>
    </source>
</evidence>
<comment type="similarity">
    <text evidence="1">Belongs to the UPF0065 (bug) family.</text>
</comment>
<reference evidence="2 3" key="1">
    <citation type="journal article" date="2016" name="J. Microbiol.">
        <title>Dankookia rubra gen. nov., sp. nov., an alphaproteobacterium isolated from sediment of a shallow stream.</title>
        <authorList>
            <person name="Kim W.H."/>
            <person name="Kim D.H."/>
            <person name="Kang K."/>
            <person name="Ahn T.Y."/>
        </authorList>
    </citation>
    <scope>NUCLEOTIDE SEQUENCE [LARGE SCALE GENOMIC DNA]</scope>
    <source>
        <strain evidence="2 3">JCM30602</strain>
    </source>
</reference>
<dbReference type="Gene3D" id="3.40.190.150">
    <property type="entry name" value="Bordetella uptake gene, domain 1"/>
    <property type="match status" value="1"/>
</dbReference>
<gene>
    <name evidence="2" type="ORF">E2C06_08920</name>
</gene>
<evidence type="ECO:0000313" key="2">
    <source>
        <dbReference type="EMBL" id="TDH63099.1"/>
    </source>
</evidence>
<dbReference type="Proteomes" id="UP000295096">
    <property type="component" value="Unassembled WGS sequence"/>
</dbReference>
<accession>A0A4R5QJV5</accession>
<keyword evidence="3" id="KW-1185">Reference proteome</keyword>